<reference evidence="3" key="1">
    <citation type="submission" date="2020-08" db="EMBL/GenBank/DDBJ databases">
        <title>Whole genome shotgun sequence of Polymorphospora rubra NBRC 101157.</title>
        <authorList>
            <person name="Komaki H."/>
            <person name="Tamura T."/>
        </authorList>
    </citation>
    <scope>NUCLEOTIDE SEQUENCE</scope>
    <source>
        <strain evidence="3">NBRC 101157</strain>
    </source>
</reference>
<accession>A0A810MPS3</accession>
<feature type="compositionally biased region" description="Low complexity" evidence="1">
    <location>
        <begin position="226"/>
        <end position="248"/>
    </location>
</feature>
<evidence type="ECO:0000313" key="4">
    <source>
        <dbReference type="Proteomes" id="UP000680866"/>
    </source>
</evidence>
<feature type="region of interest" description="Disordered" evidence="1">
    <location>
        <begin position="64"/>
        <end position="99"/>
    </location>
</feature>
<keyword evidence="2" id="KW-1133">Transmembrane helix</keyword>
<name>A0A810MPS3_9ACTN</name>
<dbReference type="KEGG" id="pry:Prubr_03170"/>
<evidence type="ECO:0000313" key="3">
    <source>
        <dbReference type="EMBL" id="BCJ63296.1"/>
    </source>
</evidence>
<dbReference type="AlphaFoldDB" id="A0A810MPS3"/>
<feature type="transmembrane region" description="Helical" evidence="2">
    <location>
        <begin position="160"/>
        <end position="181"/>
    </location>
</feature>
<feature type="transmembrane region" description="Helical" evidence="2">
    <location>
        <begin position="193"/>
        <end position="215"/>
    </location>
</feature>
<proteinExistence type="predicted"/>
<keyword evidence="2" id="KW-0472">Membrane</keyword>
<dbReference type="EMBL" id="AP023359">
    <property type="protein sequence ID" value="BCJ63296.1"/>
    <property type="molecule type" value="Genomic_DNA"/>
</dbReference>
<sequence length="256" mass="26450">MSTFEEYAALARHLSELRRAGERDAAADTARRTAIRAAADQLGHRLAAQEQRLRHLGRATAQPEPALAPATVPAPGAAPPGDAGHRTAAEASYPRPHTGTALALPAAVPAPVPAPREPVETDPAVAVEHARRAADAADAAAHAAEQLAQRPPLLPGWSPFARAAAVYAACALVTVVPTVVLELGNRVGTVGTFTLFAWMCAGLPVLALFAGYFVLGRWGPRRSAPAPCAATSRSASPSASAPCRSSTADTSWRCDS</sequence>
<organism evidence="3 4">
    <name type="scientific">Polymorphospora rubra</name>
    <dbReference type="NCBI Taxonomy" id="338584"/>
    <lineage>
        <taxon>Bacteria</taxon>
        <taxon>Bacillati</taxon>
        <taxon>Actinomycetota</taxon>
        <taxon>Actinomycetes</taxon>
        <taxon>Micromonosporales</taxon>
        <taxon>Micromonosporaceae</taxon>
        <taxon>Polymorphospora</taxon>
    </lineage>
</organism>
<keyword evidence="4" id="KW-1185">Reference proteome</keyword>
<dbReference type="RefSeq" id="WP_246568207.1">
    <property type="nucleotide sequence ID" value="NZ_AP023359.1"/>
</dbReference>
<evidence type="ECO:0000256" key="2">
    <source>
        <dbReference type="SAM" id="Phobius"/>
    </source>
</evidence>
<dbReference type="Proteomes" id="UP000680866">
    <property type="component" value="Chromosome"/>
</dbReference>
<evidence type="ECO:0000256" key="1">
    <source>
        <dbReference type="SAM" id="MobiDB-lite"/>
    </source>
</evidence>
<keyword evidence="2" id="KW-0812">Transmembrane</keyword>
<feature type="compositionally biased region" description="Low complexity" evidence="1">
    <location>
        <begin position="64"/>
        <end position="82"/>
    </location>
</feature>
<feature type="region of interest" description="Disordered" evidence="1">
    <location>
        <begin position="226"/>
        <end position="256"/>
    </location>
</feature>
<protein>
    <submittedName>
        <fullName evidence="3">Uncharacterized protein</fullName>
    </submittedName>
</protein>
<gene>
    <name evidence="3" type="ORF">Prubr_03170</name>
</gene>